<dbReference type="AlphaFoldDB" id="A0A533I578"/>
<name>A0A533I578_PARDE</name>
<sequence>MNLKEKMSIRYKIMNRVSEYLYRDVAERRVEVINNILRATNEHYDTNCDSFFYAGKKWPEDLGYYHMTFDLPKHLEGEMDSFLAWYKPIVEVEVPLIETFIRKILNYSDDLVYNVGLFPSALHGVLATIIDMTSIERSNKSVKEVAEILGLKEKHVNAMSFRLMANLVGA</sequence>
<evidence type="ECO:0000313" key="2">
    <source>
        <dbReference type="Proteomes" id="UP000315344"/>
    </source>
</evidence>
<dbReference type="EMBL" id="VAFL01000015">
    <property type="protein sequence ID" value="TKW65170.1"/>
    <property type="molecule type" value="Genomic_DNA"/>
</dbReference>
<evidence type="ECO:0000313" key="1">
    <source>
        <dbReference type="EMBL" id="TKW65170.1"/>
    </source>
</evidence>
<organism evidence="1 2">
    <name type="scientific">Paracoccus denitrificans</name>
    <dbReference type="NCBI Taxonomy" id="266"/>
    <lineage>
        <taxon>Bacteria</taxon>
        <taxon>Pseudomonadati</taxon>
        <taxon>Pseudomonadota</taxon>
        <taxon>Alphaproteobacteria</taxon>
        <taxon>Rhodobacterales</taxon>
        <taxon>Paracoccaceae</taxon>
        <taxon>Paracoccus</taxon>
    </lineage>
</organism>
<protein>
    <submittedName>
        <fullName evidence="1">Uncharacterized protein</fullName>
    </submittedName>
</protein>
<reference evidence="1 2" key="1">
    <citation type="journal article" date="2017" name="Nat. Commun.">
        <title>In situ click chemistry generation of cyclooxygenase-2 inhibitors.</title>
        <authorList>
            <person name="Bhardwaj A."/>
            <person name="Kaur J."/>
            <person name="Wuest M."/>
            <person name="Wuest F."/>
        </authorList>
    </citation>
    <scope>NUCLEOTIDE SEQUENCE [LARGE SCALE GENOMIC DNA]</scope>
    <source>
        <strain evidence="1">S2_012_000_R3_94</strain>
    </source>
</reference>
<comment type="caution">
    <text evidence="1">The sequence shown here is derived from an EMBL/GenBank/DDBJ whole genome shotgun (WGS) entry which is preliminary data.</text>
</comment>
<accession>A0A533I578</accession>
<dbReference type="Proteomes" id="UP000315344">
    <property type="component" value="Unassembled WGS sequence"/>
</dbReference>
<proteinExistence type="predicted"/>
<gene>
    <name evidence="1" type="ORF">DI616_15700</name>
</gene>